<dbReference type="Gene3D" id="3.30.470.10">
    <property type="match status" value="1"/>
</dbReference>
<keyword evidence="4 11" id="KW-0028">Amino-acid biosynthesis</keyword>
<gene>
    <name evidence="12" type="ORF">niasHT_008228</name>
</gene>
<organism evidence="12 13">
    <name type="scientific">Heterodera trifolii</name>
    <dbReference type="NCBI Taxonomy" id="157864"/>
    <lineage>
        <taxon>Eukaryota</taxon>
        <taxon>Metazoa</taxon>
        <taxon>Ecdysozoa</taxon>
        <taxon>Nematoda</taxon>
        <taxon>Chromadorea</taxon>
        <taxon>Rhabditida</taxon>
        <taxon>Tylenchina</taxon>
        <taxon>Tylenchomorpha</taxon>
        <taxon>Tylenchoidea</taxon>
        <taxon>Heteroderidae</taxon>
        <taxon>Heteroderinae</taxon>
        <taxon>Heterodera</taxon>
    </lineage>
</organism>
<evidence type="ECO:0000256" key="6">
    <source>
        <dbReference type="ARBA" id="ARBA00022898"/>
    </source>
</evidence>
<evidence type="ECO:0000256" key="9">
    <source>
        <dbReference type="RuleBase" id="RU004106"/>
    </source>
</evidence>
<dbReference type="AlphaFoldDB" id="A0ABD2LUF7"/>
<evidence type="ECO:0000313" key="13">
    <source>
        <dbReference type="Proteomes" id="UP001620626"/>
    </source>
</evidence>
<dbReference type="PIRSF" id="PIRSF006468">
    <property type="entry name" value="BCAT1"/>
    <property type="match status" value="1"/>
</dbReference>
<comment type="caution">
    <text evidence="12">The sequence shown here is derived from an EMBL/GenBank/DDBJ whole genome shotgun (WGS) entry which is preliminary data.</text>
</comment>
<proteinExistence type="inferred from homology"/>
<dbReference type="Gene3D" id="3.20.10.10">
    <property type="entry name" value="D-amino Acid Aminotransferase, subunit A, domain 2"/>
    <property type="match status" value="1"/>
</dbReference>
<dbReference type="Proteomes" id="UP001620626">
    <property type="component" value="Unassembled WGS sequence"/>
</dbReference>
<dbReference type="InterPro" id="IPR001544">
    <property type="entry name" value="Aminotrans_IV"/>
</dbReference>
<dbReference type="SUPFAM" id="SSF56752">
    <property type="entry name" value="D-aminoacid aminotransferase-like PLP-dependent enzymes"/>
    <property type="match status" value="1"/>
</dbReference>
<dbReference type="CDD" id="cd01557">
    <property type="entry name" value="BCAT_beta_family"/>
    <property type="match status" value="1"/>
</dbReference>
<reference evidence="12 13" key="1">
    <citation type="submission" date="2024-10" db="EMBL/GenBank/DDBJ databases">
        <authorList>
            <person name="Kim D."/>
        </authorList>
    </citation>
    <scope>NUCLEOTIDE SEQUENCE [LARGE SCALE GENOMIC DNA]</scope>
    <source>
        <strain evidence="12">BH-2024</strain>
    </source>
</reference>
<dbReference type="Pfam" id="PF01063">
    <property type="entry name" value="Aminotran_4"/>
    <property type="match status" value="1"/>
</dbReference>
<dbReference type="NCBIfam" id="TIGR01123">
    <property type="entry name" value="ilvE_II"/>
    <property type="match status" value="1"/>
</dbReference>
<comment type="cofactor">
    <cofactor evidence="1 10">
        <name>pyridoxal 5'-phosphate</name>
        <dbReference type="ChEBI" id="CHEBI:597326"/>
    </cofactor>
</comment>
<name>A0ABD2LUF7_9BILA</name>
<dbReference type="InterPro" id="IPR043132">
    <property type="entry name" value="BCAT-like_C"/>
</dbReference>
<evidence type="ECO:0000256" key="10">
    <source>
        <dbReference type="RuleBase" id="RU004516"/>
    </source>
</evidence>
<dbReference type="InterPro" id="IPR036038">
    <property type="entry name" value="Aminotransferase-like"/>
</dbReference>
<evidence type="ECO:0000256" key="8">
    <source>
        <dbReference type="PIRSR" id="PIRSR006468-1"/>
    </source>
</evidence>
<evidence type="ECO:0000256" key="5">
    <source>
        <dbReference type="ARBA" id="ARBA00022679"/>
    </source>
</evidence>
<keyword evidence="7 11" id="KW-0100">Branched-chain amino acid biosynthesis</keyword>
<comment type="catalytic activity">
    <reaction evidence="11">
        <text>L-valine + 2-oxoglutarate = 3-methyl-2-oxobutanoate + L-glutamate</text>
        <dbReference type="Rhea" id="RHEA:24813"/>
        <dbReference type="ChEBI" id="CHEBI:11851"/>
        <dbReference type="ChEBI" id="CHEBI:16810"/>
        <dbReference type="ChEBI" id="CHEBI:29985"/>
        <dbReference type="ChEBI" id="CHEBI:57762"/>
        <dbReference type="EC" id="2.6.1.42"/>
    </reaction>
</comment>
<evidence type="ECO:0000256" key="11">
    <source>
        <dbReference type="RuleBase" id="RU004517"/>
    </source>
</evidence>
<evidence type="ECO:0000256" key="4">
    <source>
        <dbReference type="ARBA" id="ARBA00022605"/>
    </source>
</evidence>
<dbReference type="InterPro" id="IPR005786">
    <property type="entry name" value="B_amino_transII"/>
</dbReference>
<keyword evidence="6 10" id="KW-0663">Pyridoxal phosphate</keyword>
<dbReference type="PANTHER" id="PTHR11825">
    <property type="entry name" value="SUBGROUP IIII AMINOTRANSFERASE"/>
    <property type="match status" value="1"/>
</dbReference>
<dbReference type="PROSITE" id="PS00770">
    <property type="entry name" value="AA_TRANSFER_CLASS_4"/>
    <property type="match status" value="1"/>
</dbReference>
<keyword evidence="3 11" id="KW-0032">Aminotransferase</keyword>
<accession>A0ABD2LUF7</accession>
<dbReference type="InterPro" id="IPR043131">
    <property type="entry name" value="BCAT-like_N"/>
</dbReference>
<dbReference type="GO" id="GO:0009082">
    <property type="term" value="P:branched-chain amino acid biosynthetic process"/>
    <property type="evidence" value="ECO:0007669"/>
    <property type="project" value="UniProtKB-KW"/>
</dbReference>
<dbReference type="EMBL" id="JBICBT010000261">
    <property type="protein sequence ID" value="KAL3118881.1"/>
    <property type="molecule type" value="Genomic_DNA"/>
</dbReference>
<protein>
    <recommendedName>
        <fullName evidence="11">Branched-chain-amino-acid aminotransferase</fullName>
        <ecNumber evidence="11">2.6.1.42</ecNumber>
    </recommendedName>
</protein>
<comment type="catalytic activity">
    <reaction evidence="11">
        <text>L-isoleucine + 2-oxoglutarate = (S)-3-methyl-2-oxopentanoate + L-glutamate</text>
        <dbReference type="Rhea" id="RHEA:24801"/>
        <dbReference type="ChEBI" id="CHEBI:16810"/>
        <dbReference type="ChEBI" id="CHEBI:29985"/>
        <dbReference type="ChEBI" id="CHEBI:35146"/>
        <dbReference type="ChEBI" id="CHEBI:58045"/>
        <dbReference type="EC" id="2.6.1.42"/>
    </reaction>
</comment>
<evidence type="ECO:0000256" key="7">
    <source>
        <dbReference type="ARBA" id="ARBA00023304"/>
    </source>
</evidence>
<keyword evidence="5 11" id="KW-0808">Transferase</keyword>
<evidence type="ECO:0000256" key="2">
    <source>
        <dbReference type="ARBA" id="ARBA00009320"/>
    </source>
</evidence>
<feature type="modified residue" description="N6-(pyridoxal phosphate)lysine" evidence="8">
    <location>
        <position position="246"/>
    </location>
</feature>
<sequence>MKTLQPATSIILHIGARAMSSMSAAGGAIAASVEQQPAVEPDRSTFYHKDLSIVRATAGQMQPKPLGTIDQIKFGHHFSDHMMEVDWSDTAGWNQPEISPLHSVQLHPGAKVLHYAIELFEGMKAYRGIDDRIRLFRPEMNIARMKRTAARAALPDFDAEEMLKVIAELVRLDREWVPYSASSSLYIRPTLIGTDPTLGVAHSRTAKMFILTGPVGTFFPTGFKSISLFADPSYARAFPGGVGAYKMGCNYAPTLLIGKHAHDLGYQQVLWLTGPDEKITEVGAMNIFIYWRNECGELELITPPLNDGLILPGVVRDSVLSIAREWGEFRVTERYPTMAELRRALHERRLMQMFGCGTACVISPIGRIAYVERGTGRIDELHIPTMASKATVMQRMYDTINDIQYGRMDRPDWVRIVD</sequence>
<comment type="similarity">
    <text evidence="2 9">Belongs to the class-IV pyridoxal-phosphate-dependent aminotransferase family.</text>
</comment>
<dbReference type="PANTHER" id="PTHR11825:SF44">
    <property type="entry name" value="BRANCHED-CHAIN-AMINO-ACID AMINOTRANSFERASE"/>
    <property type="match status" value="1"/>
</dbReference>
<dbReference type="EC" id="2.6.1.42" evidence="11"/>
<dbReference type="NCBIfam" id="NF009897">
    <property type="entry name" value="PRK13357.1"/>
    <property type="match status" value="1"/>
</dbReference>
<evidence type="ECO:0000256" key="3">
    <source>
        <dbReference type="ARBA" id="ARBA00022576"/>
    </source>
</evidence>
<dbReference type="InterPro" id="IPR033939">
    <property type="entry name" value="BCAT_family"/>
</dbReference>
<keyword evidence="13" id="KW-1185">Reference proteome</keyword>
<dbReference type="GO" id="GO:0004084">
    <property type="term" value="F:branched-chain-amino-acid transaminase activity"/>
    <property type="evidence" value="ECO:0007669"/>
    <property type="project" value="UniProtKB-EC"/>
</dbReference>
<comment type="catalytic activity">
    <reaction evidence="11">
        <text>L-leucine + 2-oxoglutarate = 4-methyl-2-oxopentanoate + L-glutamate</text>
        <dbReference type="Rhea" id="RHEA:18321"/>
        <dbReference type="ChEBI" id="CHEBI:16810"/>
        <dbReference type="ChEBI" id="CHEBI:17865"/>
        <dbReference type="ChEBI" id="CHEBI:29985"/>
        <dbReference type="ChEBI" id="CHEBI:57427"/>
        <dbReference type="EC" id="2.6.1.42"/>
    </reaction>
</comment>
<dbReference type="GO" id="GO:0008652">
    <property type="term" value="P:amino acid biosynthetic process"/>
    <property type="evidence" value="ECO:0007669"/>
    <property type="project" value="UniProtKB-KW"/>
</dbReference>
<dbReference type="FunFam" id="3.30.470.10:FF:000002">
    <property type="entry name" value="Branched-chain-amino-acid aminotransferase"/>
    <property type="match status" value="1"/>
</dbReference>
<evidence type="ECO:0000256" key="1">
    <source>
        <dbReference type="ARBA" id="ARBA00001933"/>
    </source>
</evidence>
<dbReference type="InterPro" id="IPR018300">
    <property type="entry name" value="Aminotrans_IV_CS"/>
</dbReference>
<evidence type="ECO:0000313" key="12">
    <source>
        <dbReference type="EMBL" id="KAL3118881.1"/>
    </source>
</evidence>